<evidence type="ECO:0000313" key="1">
    <source>
        <dbReference type="EMBL" id="QAZ65981.1"/>
    </source>
</evidence>
<dbReference type="EMBL" id="CP026538">
    <property type="protein sequence ID" value="QAZ65981.1"/>
    <property type="molecule type" value="Genomic_DNA"/>
</dbReference>
<evidence type="ECO:0000313" key="2">
    <source>
        <dbReference type="Proteomes" id="UP000293296"/>
    </source>
</evidence>
<dbReference type="AlphaFoldDB" id="A0A4P6HFU2"/>
<gene>
    <name evidence="1" type="ORF">C3Y92_01480</name>
</gene>
<evidence type="ECO:0008006" key="3">
    <source>
        <dbReference type="Google" id="ProtNLM"/>
    </source>
</evidence>
<accession>A0A4P6HFU2</accession>
<dbReference type="KEGG" id="dcb:C3Y92_01480"/>
<proteinExistence type="predicted"/>
<protein>
    <recommendedName>
        <fullName evidence="3">Type II toxin-antitoxin system HicA family toxin</fullName>
    </recommendedName>
</protein>
<name>A0A4P6HFU2_9BACT</name>
<sequence length="80" mass="8986">MTSADRTLAKMRQNPRDWRIDDLKAVADRLGIDWDHSGTSHCVFRHPGASHLSVPAHRPILPIYIRRFLALVDAVTKGAS</sequence>
<reference evidence="1 2" key="1">
    <citation type="submission" date="2018-02" db="EMBL/GenBank/DDBJ databases">
        <title>Genome sequence of Desulfovibrio carbinolicus DSM 3852.</title>
        <authorList>
            <person name="Wilbanks E."/>
            <person name="Skennerton C.T."/>
            <person name="Orphan V.J."/>
        </authorList>
    </citation>
    <scope>NUCLEOTIDE SEQUENCE [LARGE SCALE GENOMIC DNA]</scope>
    <source>
        <strain evidence="1 2">DSM 3852</strain>
    </source>
</reference>
<dbReference type="Proteomes" id="UP000293296">
    <property type="component" value="Chromosome"/>
</dbReference>
<organism evidence="1 2">
    <name type="scientific">Solidesulfovibrio carbinolicus</name>
    <dbReference type="NCBI Taxonomy" id="296842"/>
    <lineage>
        <taxon>Bacteria</taxon>
        <taxon>Pseudomonadati</taxon>
        <taxon>Thermodesulfobacteriota</taxon>
        <taxon>Desulfovibrionia</taxon>
        <taxon>Desulfovibrionales</taxon>
        <taxon>Desulfovibrionaceae</taxon>
        <taxon>Solidesulfovibrio</taxon>
    </lineage>
</organism>
<dbReference type="OrthoDB" id="9811409at2"/>
<keyword evidence="2" id="KW-1185">Reference proteome</keyword>